<dbReference type="GO" id="GO:0009425">
    <property type="term" value="C:bacterial-type flagellum basal body"/>
    <property type="evidence" value="ECO:0007669"/>
    <property type="project" value="UniProtKB-SubCell"/>
</dbReference>
<evidence type="ECO:0000256" key="4">
    <source>
        <dbReference type="ARBA" id="ARBA00023136"/>
    </source>
</evidence>
<dbReference type="EMBL" id="CYHG01000002">
    <property type="protein sequence ID" value="CUB03020.1"/>
    <property type="molecule type" value="Genomic_DNA"/>
</dbReference>
<comment type="subcellular location">
    <subcellularLocation>
        <location evidence="7">Cell membrane</location>
    </subcellularLocation>
    <subcellularLocation>
        <location evidence="7">Bacterial flagellum basal body</location>
    </subcellularLocation>
</comment>
<sequence>MVRLAVFFVLTLLPVMAFSEPYSGGIKMADASSIWRVFLALAFLIVLIPLVIWGLKRLQGLQHKLSKSEIQIIASQSIGTKEKLILVEVQGKRLLLGATAHSITCLNEFEANGNQFAELMNEQLANEK</sequence>
<dbReference type="Pfam" id="PF04347">
    <property type="entry name" value="FliO"/>
    <property type="match status" value="1"/>
</dbReference>
<dbReference type="InterPro" id="IPR022781">
    <property type="entry name" value="Flagellar_biosynth_FliO"/>
</dbReference>
<evidence type="ECO:0000313" key="8">
    <source>
        <dbReference type="EMBL" id="CUB03020.1"/>
    </source>
</evidence>
<protein>
    <recommendedName>
        <fullName evidence="7">Flagellar protein</fullName>
    </recommendedName>
</protein>
<dbReference type="InterPro" id="IPR052205">
    <property type="entry name" value="FliO/MopB"/>
</dbReference>
<proteinExistence type="inferred from homology"/>
<keyword evidence="5 7" id="KW-0975">Bacterial flagellum</keyword>
<keyword evidence="8" id="KW-0969">Cilium</keyword>
<dbReference type="NCBIfam" id="TIGR03500">
    <property type="entry name" value="FliO_TIGR"/>
    <property type="match status" value="1"/>
</dbReference>
<evidence type="ECO:0000256" key="6">
    <source>
        <dbReference type="ARBA" id="ARBA00037937"/>
    </source>
</evidence>
<name>A0A0K6IIT9_9GAMM</name>
<feature type="transmembrane region" description="Helical" evidence="7">
    <location>
        <begin position="33"/>
        <end position="55"/>
    </location>
</feature>
<keyword evidence="8" id="KW-0282">Flagellum</keyword>
<evidence type="ECO:0000256" key="3">
    <source>
        <dbReference type="ARBA" id="ARBA00022989"/>
    </source>
</evidence>
<keyword evidence="4 7" id="KW-0472">Membrane</keyword>
<dbReference type="PANTHER" id="PTHR38766:SF1">
    <property type="entry name" value="FLAGELLAR PROTEIN FLIO"/>
    <property type="match status" value="1"/>
</dbReference>
<evidence type="ECO:0000256" key="1">
    <source>
        <dbReference type="ARBA" id="ARBA00022475"/>
    </source>
</evidence>
<keyword evidence="8" id="KW-0966">Cell projection</keyword>
<organism evidence="8 9">
    <name type="scientific">Marinomonas fungiae</name>
    <dbReference type="NCBI Taxonomy" id="1137284"/>
    <lineage>
        <taxon>Bacteria</taxon>
        <taxon>Pseudomonadati</taxon>
        <taxon>Pseudomonadota</taxon>
        <taxon>Gammaproteobacteria</taxon>
        <taxon>Oceanospirillales</taxon>
        <taxon>Oceanospirillaceae</taxon>
        <taxon>Marinomonas</taxon>
    </lineage>
</organism>
<dbReference type="AlphaFoldDB" id="A0A0K6IIT9"/>
<comment type="similarity">
    <text evidence="6 7">Belongs to the FliO/MopB family.</text>
</comment>
<evidence type="ECO:0000256" key="2">
    <source>
        <dbReference type="ARBA" id="ARBA00022692"/>
    </source>
</evidence>
<dbReference type="STRING" id="1137284.GCA_001418205_00864"/>
<keyword evidence="3 7" id="KW-1133">Transmembrane helix</keyword>
<dbReference type="GO" id="GO:0005886">
    <property type="term" value="C:plasma membrane"/>
    <property type="evidence" value="ECO:0007669"/>
    <property type="project" value="UniProtKB-SubCell"/>
</dbReference>
<dbReference type="GO" id="GO:0044781">
    <property type="term" value="P:bacterial-type flagellum organization"/>
    <property type="evidence" value="ECO:0007669"/>
    <property type="project" value="UniProtKB-UniRule"/>
</dbReference>
<dbReference type="Proteomes" id="UP000182769">
    <property type="component" value="Unassembled WGS sequence"/>
</dbReference>
<accession>A0A0K6IIT9</accession>
<evidence type="ECO:0000313" key="9">
    <source>
        <dbReference type="Proteomes" id="UP000182769"/>
    </source>
</evidence>
<gene>
    <name evidence="8" type="ORF">Ga0061065_102359</name>
</gene>
<evidence type="ECO:0000256" key="5">
    <source>
        <dbReference type="ARBA" id="ARBA00023143"/>
    </source>
</evidence>
<reference evidence="9" key="1">
    <citation type="submission" date="2015-08" db="EMBL/GenBank/DDBJ databases">
        <authorList>
            <person name="Varghese N."/>
        </authorList>
    </citation>
    <scope>NUCLEOTIDE SEQUENCE [LARGE SCALE GENOMIC DNA]</scope>
    <source>
        <strain evidence="9">JCM 18476</strain>
    </source>
</reference>
<keyword evidence="2 7" id="KW-0812">Transmembrane</keyword>
<keyword evidence="9" id="KW-1185">Reference proteome</keyword>
<keyword evidence="1 7" id="KW-1003">Cell membrane</keyword>
<dbReference type="PANTHER" id="PTHR38766">
    <property type="entry name" value="FLAGELLAR PROTEIN FLIO"/>
    <property type="match status" value="1"/>
</dbReference>
<evidence type="ECO:0000256" key="7">
    <source>
        <dbReference type="RuleBase" id="RU362064"/>
    </source>
</evidence>